<name>A0A5C3QFX6_9AGAR</name>
<accession>A0A5C3QFX6</accession>
<dbReference type="PANTHER" id="PTHR13246">
    <property type="entry name" value="ENDO BETA N-ACETYLGLUCOSAMINIDASE"/>
    <property type="match status" value="1"/>
</dbReference>
<dbReference type="GO" id="GO:0033925">
    <property type="term" value="F:mannosyl-glycoprotein endo-beta-N-acetylglucosaminidase activity"/>
    <property type="evidence" value="ECO:0007669"/>
    <property type="project" value="UniProtKB-EC"/>
</dbReference>
<dbReference type="OrthoDB" id="284473at2759"/>
<proteinExistence type="predicted"/>
<dbReference type="InterPro" id="IPR005201">
    <property type="entry name" value="TIM_ENGase"/>
</dbReference>
<dbReference type="AlphaFoldDB" id="A0A5C3QFX6"/>
<feature type="domain" description="Cytosolic endo-beta-N-acetylglucosaminidase TIM barrel" evidence="1">
    <location>
        <begin position="60"/>
        <end position="416"/>
    </location>
</feature>
<dbReference type="Gene3D" id="3.20.20.80">
    <property type="entry name" value="Glycosidases"/>
    <property type="match status" value="1"/>
</dbReference>
<dbReference type="STRING" id="1884261.A0A5C3QFX6"/>
<protein>
    <submittedName>
        <fullName evidence="2">Glycosyl hydrolase family 85-domain-containing protein</fullName>
    </submittedName>
</protein>
<evidence type="ECO:0000313" key="2">
    <source>
        <dbReference type="EMBL" id="TFL00040.1"/>
    </source>
</evidence>
<keyword evidence="2" id="KW-0378">Hydrolase</keyword>
<sequence length="825" mass="91524">MPSYIGKPRPDAFYDSLTDLENVVLPAHQDHVIPYTESTLETKSPGRKLLVCHDYKGGYNEDRADHSYTFNFWQYCDTFIYFSHHRVTLPPSGWVNAAHRQGSKIIGTLIFEHAEGEEDCLRLLLGPVSTKSGQKPPHIKSLPISPYYAKVLAALARERGFDGYLLNFECPFRGGPDQMRSLCGWIEIFRVELKREIGDHAELIWYDSVVITGQLAWQDRLNHYNLPFFVPSTGFFTNYTWRPTYPSLMSHYFSKLPPTTHRSKTLSSIFIGIDVWGRGQHGGGMLNSYKALSHIYPSPPALGTAVRGNEYAVALFGQAWSWESIRDQEKMDWSTWFQFELKFWLGEPLSLVSSRPALRRDIGIPSPNPKKPPPLCDCDDRPYAPLASFFSPRGRPAPDPMQIPLWTTFSPGVGDAWFVEGVKVHDGRWTDVDKQTSLGDLVWPDPRVYCEDVDMRDIWHAEAGVEMGDGWMGGSSLWLRLKYAASASEGEEEGEEDSFFSLYIPVQSVGLTEGQAYDVQLVYKLLGVEDGVDTVDVGLTARRLGSEPGEEVDVTSIDSDAERPHGWSSIQGRIIIAPGEEAPETRSVVSLCHVGVQLSILSPSSSPLPISIFLGQLTIAPSKSAPVLLPMITSIDATPNAGQISSSGPTNELQPASDWVHIRWHTAHAFPTALNFVKPSGGPDDTRLAWSSLVDLSRRPRFSYCNVYVEALGSAGKGEKNGGPEKGSVVGNGKGRVWLGTTGVDRAGTDFWASSRDVRDRLGLEKLPARVDHSKSVQEPLNLASDSVNPGRIRVRFWVQGVTDHGKVMELEESCAGSSWVDVEL</sequence>
<dbReference type="Gene3D" id="2.60.120.260">
    <property type="entry name" value="Galactose-binding domain-like"/>
    <property type="match status" value="1"/>
</dbReference>
<dbReference type="Proteomes" id="UP000305067">
    <property type="component" value="Unassembled WGS sequence"/>
</dbReference>
<organism evidence="2 3">
    <name type="scientific">Pterulicium gracile</name>
    <dbReference type="NCBI Taxonomy" id="1884261"/>
    <lineage>
        <taxon>Eukaryota</taxon>
        <taxon>Fungi</taxon>
        <taxon>Dikarya</taxon>
        <taxon>Basidiomycota</taxon>
        <taxon>Agaricomycotina</taxon>
        <taxon>Agaricomycetes</taxon>
        <taxon>Agaricomycetidae</taxon>
        <taxon>Agaricales</taxon>
        <taxon>Pleurotineae</taxon>
        <taxon>Pterulaceae</taxon>
        <taxon>Pterulicium</taxon>
    </lineage>
</organism>
<evidence type="ECO:0000313" key="3">
    <source>
        <dbReference type="Proteomes" id="UP000305067"/>
    </source>
</evidence>
<keyword evidence="3" id="KW-1185">Reference proteome</keyword>
<dbReference type="GO" id="GO:0005829">
    <property type="term" value="C:cytosol"/>
    <property type="evidence" value="ECO:0007669"/>
    <property type="project" value="UniProtKB-SubCell"/>
</dbReference>
<dbReference type="PANTHER" id="PTHR13246:SF1">
    <property type="entry name" value="CYTOSOLIC ENDO-BETA-N-ACETYLGLUCOSAMINIDASE"/>
    <property type="match status" value="1"/>
</dbReference>
<gene>
    <name evidence="2" type="ORF">BDV98DRAFT_550386</name>
</gene>
<dbReference type="Pfam" id="PF03644">
    <property type="entry name" value="Glyco_hydro_85"/>
    <property type="match status" value="1"/>
</dbReference>
<evidence type="ECO:0000259" key="1">
    <source>
        <dbReference type="Pfam" id="PF03644"/>
    </source>
</evidence>
<dbReference type="InterPro" id="IPR032979">
    <property type="entry name" value="ENGase"/>
</dbReference>
<reference evidence="2 3" key="1">
    <citation type="journal article" date="2019" name="Nat. Ecol. Evol.">
        <title>Megaphylogeny resolves global patterns of mushroom evolution.</title>
        <authorList>
            <person name="Varga T."/>
            <person name="Krizsan K."/>
            <person name="Foldi C."/>
            <person name="Dima B."/>
            <person name="Sanchez-Garcia M."/>
            <person name="Sanchez-Ramirez S."/>
            <person name="Szollosi G.J."/>
            <person name="Szarkandi J.G."/>
            <person name="Papp V."/>
            <person name="Albert L."/>
            <person name="Andreopoulos W."/>
            <person name="Angelini C."/>
            <person name="Antonin V."/>
            <person name="Barry K.W."/>
            <person name="Bougher N.L."/>
            <person name="Buchanan P."/>
            <person name="Buyck B."/>
            <person name="Bense V."/>
            <person name="Catcheside P."/>
            <person name="Chovatia M."/>
            <person name="Cooper J."/>
            <person name="Damon W."/>
            <person name="Desjardin D."/>
            <person name="Finy P."/>
            <person name="Geml J."/>
            <person name="Haridas S."/>
            <person name="Hughes K."/>
            <person name="Justo A."/>
            <person name="Karasinski D."/>
            <person name="Kautmanova I."/>
            <person name="Kiss B."/>
            <person name="Kocsube S."/>
            <person name="Kotiranta H."/>
            <person name="LaButti K.M."/>
            <person name="Lechner B.E."/>
            <person name="Liimatainen K."/>
            <person name="Lipzen A."/>
            <person name="Lukacs Z."/>
            <person name="Mihaltcheva S."/>
            <person name="Morgado L.N."/>
            <person name="Niskanen T."/>
            <person name="Noordeloos M.E."/>
            <person name="Ohm R.A."/>
            <person name="Ortiz-Santana B."/>
            <person name="Ovrebo C."/>
            <person name="Racz N."/>
            <person name="Riley R."/>
            <person name="Savchenko A."/>
            <person name="Shiryaev A."/>
            <person name="Soop K."/>
            <person name="Spirin V."/>
            <person name="Szebenyi C."/>
            <person name="Tomsovsky M."/>
            <person name="Tulloss R.E."/>
            <person name="Uehling J."/>
            <person name="Grigoriev I.V."/>
            <person name="Vagvolgyi C."/>
            <person name="Papp T."/>
            <person name="Martin F.M."/>
            <person name="Miettinen O."/>
            <person name="Hibbett D.S."/>
            <person name="Nagy L.G."/>
        </authorList>
    </citation>
    <scope>NUCLEOTIDE SEQUENCE [LARGE SCALE GENOMIC DNA]</scope>
    <source>
        <strain evidence="2 3">CBS 309.79</strain>
    </source>
</reference>
<dbReference type="EMBL" id="ML178830">
    <property type="protein sequence ID" value="TFL00040.1"/>
    <property type="molecule type" value="Genomic_DNA"/>
</dbReference>